<keyword evidence="3" id="KW-0949">S-adenosyl-L-methionine</keyword>
<accession>A0A834U1Z5</accession>
<dbReference type="GO" id="GO:0008033">
    <property type="term" value="P:tRNA processing"/>
    <property type="evidence" value="ECO:0007669"/>
    <property type="project" value="UniProtKB-KW"/>
</dbReference>
<dbReference type="Pfam" id="PF03942">
    <property type="entry name" value="DTW"/>
    <property type="match status" value="1"/>
</dbReference>
<evidence type="ECO:0000256" key="6">
    <source>
        <dbReference type="ARBA" id="ARBA00048718"/>
    </source>
</evidence>
<keyword evidence="2" id="KW-0808">Transferase</keyword>
<dbReference type="PANTHER" id="PTHR21392">
    <property type="entry name" value="TRNA-URIDINE AMINOCARBOXYPROPYLTRANSFERASE 2"/>
    <property type="match status" value="1"/>
</dbReference>
<dbReference type="InterPro" id="IPR039262">
    <property type="entry name" value="DTWD2/TAPT"/>
</dbReference>
<dbReference type="SMART" id="SM01144">
    <property type="entry name" value="DTW"/>
    <property type="match status" value="1"/>
</dbReference>
<proteinExistence type="inferred from homology"/>
<dbReference type="AlphaFoldDB" id="A0A834U1Z5"/>
<dbReference type="Proteomes" id="UP000617340">
    <property type="component" value="Unassembled WGS sequence"/>
</dbReference>
<dbReference type="InterPro" id="IPR005636">
    <property type="entry name" value="DTW"/>
</dbReference>
<evidence type="ECO:0000313" key="8">
    <source>
        <dbReference type="EMBL" id="KAF7414372.1"/>
    </source>
</evidence>
<feature type="domain" description="DTW" evidence="7">
    <location>
        <begin position="48"/>
        <end position="244"/>
    </location>
</feature>
<evidence type="ECO:0000313" key="9">
    <source>
        <dbReference type="Proteomes" id="UP000617340"/>
    </source>
</evidence>
<comment type="catalytic activity">
    <reaction evidence="6">
        <text>a uridine in tRNA + S-adenosyl-L-methionine = a 3-[(3S)-3-amino-3-carboxypropyl]uridine in tRNA + S-methyl-5'-thioadenosine + H(+)</text>
        <dbReference type="Rhea" id="RHEA:62432"/>
        <dbReference type="Rhea" id="RHEA-COMP:13339"/>
        <dbReference type="Rhea" id="RHEA-COMP:16092"/>
        <dbReference type="ChEBI" id="CHEBI:15378"/>
        <dbReference type="ChEBI" id="CHEBI:17509"/>
        <dbReference type="ChEBI" id="CHEBI:59789"/>
        <dbReference type="ChEBI" id="CHEBI:65315"/>
        <dbReference type="ChEBI" id="CHEBI:82930"/>
        <dbReference type="EC" id="2.5.1.25"/>
    </reaction>
</comment>
<evidence type="ECO:0000256" key="4">
    <source>
        <dbReference type="ARBA" id="ARBA00022694"/>
    </source>
</evidence>
<evidence type="ECO:0000256" key="5">
    <source>
        <dbReference type="ARBA" id="ARBA00034489"/>
    </source>
</evidence>
<evidence type="ECO:0000256" key="3">
    <source>
        <dbReference type="ARBA" id="ARBA00022691"/>
    </source>
</evidence>
<dbReference type="GO" id="GO:0016432">
    <property type="term" value="F:tRNA-uridine aminocarboxypropyltransferase activity"/>
    <property type="evidence" value="ECO:0007669"/>
    <property type="project" value="UniProtKB-EC"/>
</dbReference>
<organism evidence="8 9">
    <name type="scientific">Vespula germanica</name>
    <name type="common">German yellow jacket</name>
    <name type="synonym">Paravespula germanica</name>
    <dbReference type="NCBI Taxonomy" id="30212"/>
    <lineage>
        <taxon>Eukaryota</taxon>
        <taxon>Metazoa</taxon>
        <taxon>Ecdysozoa</taxon>
        <taxon>Arthropoda</taxon>
        <taxon>Hexapoda</taxon>
        <taxon>Insecta</taxon>
        <taxon>Pterygota</taxon>
        <taxon>Neoptera</taxon>
        <taxon>Endopterygota</taxon>
        <taxon>Hymenoptera</taxon>
        <taxon>Apocrita</taxon>
        <taxon>Aculeata</taxon>
        <taxon>Vespoidea</taxon>
        <taxon>Vespidae</taxon>
        <taxon>Vespinae</taxon>
        <taxon>Vespula</taxon>
    </lineage>
</organism>
<reference evidence="8" key="1">
    <citation type="journal article" date="2020" name="G3 (Bethesda)">
        <title>High-Quality Assemblies for Three Invasive Social Wasps from the &lt;i&gt;Vespula&lt;/i&gt; Genus.</title>
        <authorList>
            <person name="Harrop T.W.R."/>
            <person name="Guhlin J."/>
            <person name="McLaughlin G.M."/>
            <person name="Permina E."/>
            <person name="Stockwell P."/>
            <person name="Gilligan J."/>
            <person name="Le Lec M.F."/>
            <person name="Gruber M.A.M."/>
            <person name="Quinn O."/>
            <person name="Lovegrove M."/>
            <person name="Duncan E.J."/>
            <person name="Remnant E.J."/>
            <person name="Van Eeckhoven J."/>
            <person name="Graham B."/>
            <person name="Knapp R.A."/>
            <person name="Langford K.W."/>
            <person name="Kronenberg Z."/>
            <person name="Press M.O."/>
            <person name="Eacker S.M."/>
            <person name="Wilson-Rankin E.E."/>
            <person name="Purcell J."/>
            <person name="Lester P.J."/>
            <person name="Dearden P.K."/>
        </authorList>
    </citation>
    <scope>NUCLEOTIDE SEQUENCE</scope>
    <source>
        <strain evidence="8">Linc-1</strain>
    </source>
</reference>
<dbReference type="EC" id="2.5.1.25" evidence="1"/>
<dbReference type="PANTHER" id="PTHR21392:SF0">
    <property type="entry name" value="TRNA-URIDINE AMINOCARBOXYPROPYLTRANSFERASE 2"/>
    <property type="match status" value="1"/>
</dbReference>
<keyword evidence="9" id="KW-1185">Reference proteome</keyword>
<keyword evidence="4" id="KW-0819">tRNA processing</keyword>
<evidence type="ECO:0000256" key="1">
    <source>
        <dbReference type="ARBA" id="ARBA00012386"/>
    </source>
</evidence>
<evidence type="ECO:0000256" key="2">
    <source>
        <dbReference type="ARBA" id="ARBA00022679"/>
    </source>
</evidence>
<gene>
    <name evidence="8" type="ORF">HZH68_002861</name>
</gene>
<protein>
    <recommendedName>
        <fullName evidence="1">tRNA-uridine aminocarboxypropyltransferase</fullName>
        <ecNumber evidence="1">2.5.1.25</ecNumber>
    </recommendedName>
</protein>
<comment type="caution">
    <text evidence="8">The sequence shown here is derived from an EMBL/GenBank/DDBJ whole genome shotgun (WGS) entry which is preliminary data.</text>
</comment>
<sequence length="287" mass="32175">MHVPERSEILDIPPISPAGCQYLISKVYVEHTCGHHTEHCYWFGGGELVSDLSCGRPVAVCWCPGLPKQRLCPESRIIILQHPAEVKRCLRTAPMLALGLEDGKCMTFRGKKFPLPKHEGLAEILNDKDTILLYPSPGAMALNKLDPVGTNGQRPYNLVLLDGTWPQAKAIYHASPALYLLRAYKLVGVPASEYVIRTQPTEGCLSTLETGALALSILEGNQQLRNIMLGPLHYLCSRITKWMHFRFQLENGAVTHQSKEFLIKQKTYPKLIGRRLAKQLRMLPEES</sequence>
<evidence type="ECO:0000259" key="7">
    <source>
        <dbReference type="SMART" id="SM01144"/>
    </source>
</evidence>
<dbReference type="EMBL" id="JACSDZ010000002">
    <property type="protein sequence ID" value="KAF7414372.1"/>
    <property type="molecule type" value="Genomic_DNA"/>
</dbReference>
<name>A0A834U1Z5_VESGE</name>
<comment type="similarity">
    <text evidence="5">Belongs to the TDD superfamily. DTWD2 family.</text>
</comment>